<evidence type="ECO:0000259" key="7">
    <source>
        <dbReference type="Pfam" id="PF20239"/>
    </source>
</evidence>
<dbReference type="EMBL" id="LT607409">
    <property type="protein sequence ID" value="SCE74755.1"/>
    <property type="molecule type" value="Genomic_DNA"/>
</dbReference>
<dbReference type="Pfam" id="PF08281">
    <property type="entry name" value="Sigma70_r4_2"/>
    <property type="match status" value="1"/>
</dbReference>
<evidence type="ECO:0000256" key="4">
    <source>
        <dbReference type="ARBA" id="ARBA00023163"/>
    </source>
</evidence>
<dbReference type="InterPro" id="IPR013325">
    <property type="entry name" value="RNA_pol_sigma_r2"/>
</dbReference>
<keyword evidence="3" id="KW-0731">Sigma factor</keyword>
<organism evidence="8 9">
    <name type="scientific">Micromonospora chokoriensis</name>
    <dbReference type="NCBI Taxonomy" id="356851"/>
    <lineage>
        <taxon>Bacteria</taxon>
        <taxon>Bacillati</taxon>
        <taxon>Actinomycetota</taxon>
        <taxon>Actinomycetes</taxon>
        <taxon>Micromonosporales</taxon>
        <taxon>Micromonosporaceae</taxon>
        <taxon>Micromonospora</taxon>
    </lineage>
</organism>
<keyword evidence="2" id="KW-0805">Transcription regulation</keyword>
<evidence type="ECO:0000259" key="5">
    <source>
        <dbReference type="Pfam" id="PF04542"/>
    </source>
</evidence>
<evidence type="ECO:0000313" key="8">
    <source>
        <dbReference type="EMBL" id="SCE74755.1"/>
    </source>
</evidence>
<dbReference type="Gene3D" id="1.10.1740.10">
    <property type="match status" value="1"/>
</dbReference>
<dbReference type="PANTHER" id="PTHR47756">
    <property type="entry name" value="BLL6612 PROTEIN-RELATED"/>
    <property type="match status" value="1"/>
</dbReference>
<dbReference type="Pfam" id="PF20239">
    <property type="entry name" value="DUF6596"/>
    <property type="match status" value="1"/>
</dbReference>
<comment type="similarity">
    <text evidence="1">Belongs to the sigma-70 factor family. ECF subfamily.</text>
</comment>
<dbReference type="InterPro" id="IPR013249">
    <property type="entry name" value="RNA_pol_sigma70_r4_t2"/>
</dbReference>
<dbReference type="SUPFAM" id="SSF88946">
    <property type="entry name" value="Sigma2 domain of RNA polymerase sigma factors"/>
    <property type="match status" value="1"/>
</dbReference>
<reference evidence="9" key="1">
    <citation type="submission" date="2016-06" db="EMBL/GenBank/DDBJ databases">
        <authorList>
            <person name="Varghese N."/>
            <person name="Submissions Spin"/>
        </authorList>
    </citation>
    <scope>NUCLEOTIDE SEQUENCE [LARGE SCALE GENOMIC DNA]</scope>
    <source>
        <strain evidence="9">DSM 45160</strain>
    </source>
</reference>
<accession>A0A1C4USZ6</accession>
<dbReference type="InterPro" id="IPR046531">
    <property type="entry name" value="DUF6596"/>
</dbReference>
<evidence type="ECO:0000313" key="9">
    <source>
        <dbReference type="Proteomes" id="UP000198224"/>
    </source>
</evidence>
<dbReference type="AlphaFoldDB" id="A0A1C4USZ6"/>
<evidence type="ECO:0000259" key="6">
    <source>
        <dbReference type="Pfam" id="PF08281"/>
    </source>
</evidence>
<dbReference type="Gene3D" id="1.10.10.10">
    <property type="entry name" value="Winged helix-like DNA-binding domain superfamily/Winged helix DNA-binding domain"/>
    <property type="match status" value="1"/>
</dbReference>
<dbReference type="GO" id="GO:0016987">
    <property type="term" value="F:sigma factor activity"/>
    <property type="evidence" value="ECO:0007669"/>
    <property type="project" value="UniProtKB-KW"/>
</dbReference>
<dbReference type="Proteomes" id="UP000198224">
    <property type="component" value="Chromosome I"/>
</dbReference>
<dbReference type="InterPro" id="IPR007627">
    <property type="entry name" value="RNA_pol_sigma70_r2"/>
</dbReference>
<dbReference type="RefSeq" id="WP_088986613.1">
    <property type="nucleotide sequence ID" value="NZ_LT607409.1"/>
</dbReference>
<dbReference type="eggNOG" id="COG4941">
    <property type="taxonomic scope" value="Bacteria"/>
</dbReference>
<feature type="domain" description="DUF6596" evidence="7">
    <location>
        <begin position="184"/>
        <end position="284"/>
    </location>
</feature>
<dbReference type="SUPFAM" id="SSF88659">
    <property type="entry name" value="Sigma3 and sigma4 domains of RNA polymerase sigma factors"/>
    <property type="match status" value="1"/>
</dbReference>
<dbReference type="Pfam" id="PF04542">
    <property type="entry name" value="Sigma70_r2"/>
    <property type="match status" value="1"/>
</dbReference>
<evidence type="ECO:0000256" key="1">
    <source>
        <dbReference type="ARBA" id="ARBA00010641"/>
    </source>
</evidence>
<feature type="domain" description="RNA polymerase sigma factor 70 region 4 type 2" evidence="6">
    <location>
        <begin position="116"/>
        <end position="166"/>
    </location>
</feature>
<sequence>MTDDRTVEDLLRTLAPQVLGLLVRRHGQFDRCEDAVQEALLAAATQWPGQGVPDNPRAWLLTVATRRLTDEWRSESARRDREAAVALREPAYAGVSPPADEEPAVPDADDTLTLLFLCCHPALTGSAQVALTLRAVGGLSTAQIARAHLVPEATMSQRIRRAKQRIEAAGARFDLPAPGEREERLRTVLRVLYLIFNEGYTASSGPDLHRADLTAEAIRLARILHGLLPDDGEVAGLLALMLLTDAHRAARVGADGDLVPLAEQDRTRWDAAAIAEGIALITEALTWSPPGPYQLQAAIAAVHAEASTAAETDWRQIVALYRLLARIAPNPMVTLNQAVAVAMVDGPQAGLTLLTALDADERTAGHHRLAAVRAHLLELAGEPEAARDAYLAAARGTTSLPEQRYLELRAARLTGPRAP</sequence>
<gene>
    <name evidence="8" type="ORF">GA0070612_0719</name>
</gene>
<evidence type="ECO:0000256" key="2">
    <source>
        <dbReference type="ARBA" id="ARBA00023015"/>
    </source>
</evidence>
<feature type="domain" description="RNA polymerase sigma-70 region 2" evidence="5">
    <location>
        <begin position="10"/>
        <end position="76"/>
    </location>
</feature>
<dbReference type="PANTHER" id="PTHR47756:SF2">
    <property type="entry name" value="BLL6612 PROTEIN"/>
    <property type="match status" value="1"/>
</dbReference>
<name>A0A1C4USZ6_9ACTN</name>
<dbReference type="InterPro" id="IPR013324">
    <property type="entry name" value="RNA_pol_sigma_r3/r4-like"/>
</dbReference>
<keyword evidence="9" id="KW-1185">Reference proteome</keyword>
<evidence type="ECO:0000256" key="3">
    <source>
        <dbReference type="ARBA" id="ARBA00023082"/>
    </source>
</evidence>
<keyword evidence="4" id="KW-0804">Transcription</keyword>
<dbReference type="GO" id="GO:0003677">
    <property type="term" value="F:DNA binding"/>
    <property type="evidence" value="ECO:0007669"/>
    <property type="project" value="InterPro"/>
</dbReference>
<dbReference type="GO" id="GO:0006352">
    <property type="term" value="P:DNA-templated transcription initiation"/>
    <property type="evidence" value="ECO:0007669"/>
    <property type="project" value="InterPro"/>
</dbReference>
<proteinExistence type="inferred from homology"/>
<protein>
    <submittedName>
        <fullName evidence="8">RNA polymerase, sigma subunit, ECF family</fullName>
    </submittedName>
</protein>
<dbReference type="InterPro" id="IPR036388">
    <property type="entry name" value="WH-like_DNA-bd_sf"/>
</dbReference>